<dbReference type="AlphaFoldDB" id="A0A5C4LFK1"/>
<evidence type="ECO:0000313" key="4">
    <source>
        <dbReference type="Proteomes" id="UP000305267"/>
    </source>
</evidence>
<comment type="caution">
    <text evidence="3">The sequence shown here is derived from an EMBL/GenBank/DDBJ whole genome shotgun (WGS) entry which is preliminary data.</text>
</comment>
<accession>A0A5C4LFK1</accession>
<dbReference type="EMBL" id="VDDA01000010">
    <property type="protein sequence ID" value="TNC11073.1"/>
    <property type="molecule type" value="Genomic_DNA"/>
</dbReference>
<dbReference type="InterPro" id="IPR003593">
    <property type="entry name" value="AAA+_ATPase"/>
</dbReference>
<feature type="compositionally biased region" description="Acidic residues" evidence="1">
    <location>
        <begin position="226"/>
        <end position="244"/>
    </location>
</feature>
<dbReference type="GO" id="GO:0006270">
    <property type="term" value="P:DNA replication initiation"/>
    <property type="evidence" value="ECO:0007669"/>
    <property type="project" value="TreeGrafter"/>
</dbReference>
<dbReference type="GO" id="GO:0005886">
    <property type="term" value="C:plasma membrane"/>
    <property type="evidence" value="ECO:0007669"/>
    <property type="project" value="TreeGrafter"/>
</dbReference>
<dbReference type="Gene3D" id="3.40.50.300">
    <property type="entry name" value="P-loop containing nucleotide triphosphate hydrolases"/>
    <property type="match status" value="1"/>
</dbReference>
<proteinExistence type="predicted"/>
<reference evidence="3 4" key="1">
    <citation type="submission" date="2019-06" db="EMBL/GenBank/DDBJ databases">
        <title>Genome of Methylobacterium sp. 17Sr1-39.</title>
        <authorList>
            <person name="Seo T."/>
        </authorList>
    </citation>
    <scope>NUCLEOTIDE SEQUENCE [LARGE SCALE GENOMIC DNA]</scope>
    <source>
        <strain evidence="3 4">17Sr1-39</strain>
    </source>
</reference>
<organism evidence="3 4">
    <name type="scientific">Methylobacterium terricola</name>
    <dbReference type="NCBI Taxonomy" id="2583531"/>
    <lineage>
        <taxon>Bacteria</taxon>
        <taxon>Pseudomonadati</taxon>
        <taxon>Pseudomonadota</taxon>
        <taxon>Alphaproteobacteria</taxon>
        <taxon>Hyphomicrobiales</taxon>
        <taxon>Methylobacteriaceae</taxon>
        <taxon>Methylobacterium</taxon>
    </lineage>
</organism>
<evidence type="ECO:0000256" key="1">
    <source>
        <dbReference type="SAM" id="MobiDB-lite"/>
    </source>
</evidence>
<dbReference type="PANTHER" id="PTHR30050">
    <property type="entry name" value="CHROMOSOMAL REPLICATION INITIATOR PROTEIN DNAA"/>
    <property type="match status" value="1"/>
</dbReference>
<protein>
    <recommendedName>
        <fullName evidence="2">AAA+ ATPase domain-containing protein</fullName>
    </recommendedName>
</protein>
<dbReference type="PANTHER" id="PTHR30050:SF5">
    <property type="entry name" value="DNAA REGULATORY INACTIVATOR HDA"/>
    <property type="match status" value="1"/>
</dbReference>
<dbReference type="SMART" id="SM00382">
    <property type="entry name" value="AAA"/>
    <property type="match status" value="1"/>
</dbReference>
<dbReference type="GO" id="GO:0003688">
    <property type="term" value="F:DNA replication origin binding"/>
    <property type="evidence" value="ECO:0007669"/>
    <property type="project" value="TreeGrafter"/>
</dbReference>
<dbReference type="InterPro" id="IPR027417">
    <property type="entry name" value="P-loop_NTPase"/>
</dbReference>
<evidence type="ECO:0000313" key="3">
    <source>
        <dbReference type="EMBL" id="TNC11073.1"/>
    </source>
</evidence>
<feature type="region of interest" description="Disordered" evidence="1">
    <location>
        <begin position="223"/>
        <end position="244"/>
    </location>
</feature>
<dbReference type="SUPFAM" id="SSF52540">
    <property type="entry name" value="P-loop containing nucleoside triphosphate hydrolases"/>
    <property type="match status" value="1"/>
</dbReference>
<gene>
    <name evidence="3" type="ORF">FF100_20955</name>
</gene>
<sequence length="244" mass="26192">MSDQPRQLALDLPVAPRYGLEDFLVSPSNEGAYARIEAWPDWPDRVLVLTGPPGSGKTHLAAIFAERSGALTVPVAAVTAEAVPDLAHADALVIEDADRAEGRDEKALFHLLNLVRERGLSVVVTGSGPVEAWGLATPDLRSRLRLAPGVSLGPPDEALLKVVLVKLFLDRQLVVDTSVVDALTLRLDRSLARARDVVALLDREGLSRRRRITRPLALATLAALEGGEEDGRDDEGGEEPDDEG</sequence>
<dbReference type="OrthoDB" id="7390113at2"/>
<dbReference type="Gene3D" id="1.10.8.60">
    <property type="match status" value="1"/>
</dbReference>
<keyword evidence="4" id="KW-1185">Reference proteome</keyword>
<name>A0A5C4LFK1_9HYPH</name>
<evidence type="ECO:0000259" key="2">
    <source>
        <dbReference type="SMART" id="SM00382"/>
    </source>
</evidence>
<feature type="domain" description="AAA+ ATPase" evidence="2">
    <location>
        <begin position="43"/>
        <end position="152"/>
    </location>
</feature>
<dbReference type="Proteomes" id="UP000305267">
    <property type="component" value="Unassembled WGS sequence"/>
</dbReference>
<dbReference type="RefSeq" id="WP_139037681.1">
    <property type="nucleotide sequence ID" value="NZ_VDDA01000010.1"/>
</dbReference>